<name>A0A2T5KBF9_9RHOB</name>
<dbReference type="EMBL" id="QAOT01000004">
    <property type="protein sequence ID" value="PTR19757.1"/>
    <property type="molecule type" value="Genomic_DNA"/>
</dbReference>
<accession>A0A2T5KBF9</accession>
<organism evidence="3 4">
    <name type="scientific">Cereibacter azotoformans</name>
    <dbReference type="NCBI Taxonomy" id="43057"/>
    <lineage>
        <taxon>Bacteria</taxon>
        <taxon>Pseudomonadati</taxon>
        <taxon>Pseudomonadota</taxon>
        <taxon>Alphaproteobacteria</taxon>
        <taxon>Rhodobacterales</taxon>
        <taxon>Paracoccaceae</taxon>
        <taxon>Cereibacter</taxon>
    </lineage>
</organism>
<reference evidence="3 4" key="1">
    <citation type="submission" date="2018-04" db="EMBL/GenBank/DDBJ databases">
        <title>Genomic Encyclopedia of Type Strains, Phase III (KMG-III): the genomes of soil and plant-associated and newly described type strains.</title>
        <authorList>
            <person name="Whitman W."/>
        </authorList>
    </citation>
    <scope>NUCLEOTIDE SEQUENCE [LARGE SCALE GENOMIC DNA]</scope>
    <source>
        <strain evidence="3 4">KA25</strain>
    </source>
</reference>
<feature type="domain" description="Lysozyme inhibitor LprI-like N-terminal" evidence="2">
    <location>
        <begin position="52"/>
        <end position="156"/>
    </location>
</feature>
<proteinExistence type="predicted"/>
<dbReference type="RefSeq" id="WP_108220575.1">
    <property type="nucleotide sequence ID" value="NZ_CP090021.1"/>
</dbReference>
<dbReference type="OrthoDB" id="7340239at2"/>
<gene>
    <name evidence="3" type="ORF">C8J28_104244</name>
</gene>
<dbReference type="AlphaFoldDB" id="A0A2T5KBF9"/>
<keyword evidence="1" id="KW-0732">Signal</keyword>
<dbReference type="InterPro" id="IPR009739">
    <property type="entry name" value="LprI-like_N"/>
</dbReference>
<comment type="caution">
    <text evidence="3">The sequence shown here is derived from an EMBL/GenBank/DDBJ whole genome shotgun (WGS) entry which is preliminary data.</text>
</comment>
<feature type="signal peptide" evidence="1">
    <location>
        <begin position="1"/>
        <end position="19"/>
    </location>
</feature>
<evidence type="ECO:0000259" key="2">
    <source>
        <dbReference type="Pfam" id="PF07007"/>
    </source>
</evidence>
<dbReference type="Pfam" id="PF07007">
    <property type="entry name" value="LprI"/>
    <property type="match status" value="1"/>
</dbReference>
<protein>
    <submittedName>
        <fullName evidence="3">Uncharacterized protein DUF1311</fullName>
    </submittedName>
</protein>
<evidence type="ECO:0000256" key="1">
    <source>
        <dbReference type="SAM" id="SignalP"/>
    </source>
</evidence>
<dbReference type="Proteomes" id="UP000244060">
    <property type="component" value="Unassembled WGS sequence"/>
</dbReference>
<sequence>MRSLLALLIALALPGAAGAQILFSPEPVAACLETARTAGDRAACIGRAAEACRAAIRGATEVDAATCLNGETEWWLLRLEEAHARMKTRAALLDVEHARSISQGAPKLTDDLALFQAAWRDWSERRCFFEAMLLRGRPDRMVKASDCMLRVTAEQALLLDEAAERR</sequence>
<evidence type="ECO:0000313" key="3">
    <source>
        <dbReference type="EMBL" id="PTR19757.1"/>
    </source>
</evidence>
<evidence type="ECO:0000313" key="4">
    <source>
        <dbReference type="Proteomes" id="UP000244060"/>
    </source>
</evidence>
<feature type="chain" id="PRO_5015580162" evidence="1">
    <location>
        <begin position="20"/>
        <end position="166"/>
    </location>
</feature>
<keyword evidence="4" id="KW-1185">Reference proteome</keyword>